<feature type="compositionally biased region" description="Pro residues" evidence="1">
    <location>
        <begin position="103"/>
        <end position="112"/>
    </location>
</feature>
<evidence type="ECO:0000313" key="5">
    <source>
        <dbReference type="Proteomes" id="UP000199069"/>
    </source>
</evidence>
<dbReference type="STRING" id="5286.A0A0K3CUT5"/>
<feature type="transmembrane region" description="Helical" evidence="2">
    <location>
        <begin position="37"/>
        <end position="57"/>
    </location>
</feature>
<gene>
    <name evidence="3" type="primary">FGENESH: predicted gene_15.188</name>
    <name evidence="4" type="ORF">AAT19DRAFT_11268</name>
    <name evidence="3" type="ORF">BN2166_0069070</name>
</gene>
<name>A0A0K3CUT5_RHOTO</name>
<keyword evidence="2" id="KW-1133">Transmembrane helix</keyword>
<evidence type="ECO:0000256" key="1">
    <source>
        <dbReference type="SAM" id="MobiDB-lite"/>
    </source>
</evidence>
<dbReference type="Proteomes" id="UP000239560">
    <property type="component" value="Unassembled WGS sequence"/>
</dbReference>
<reference evidence="4 6" key="2">
    <citation type="journal article" date="2018" name="Elife">
        <title>Functional genomics of lipid metabolism in the oleaginous yeast Rhodosporidium toruloides.</title>
        <authorList>
            <person name="Coradetti S.T."/>
            <person name="Pinel D."/>
            <person name="Geiselman G."/>
            <person name="Ito M."/>
            <person name="Mondo S."/>
            <person name="Reilly M.C."/>
            <person name="Cheng Y.F."/>
            <person name="Bauer S."/>
            <person name="Grigoriev I."/>
            <person name="Gladden J.M."/>
            <person name="Simmons B.A."/>
            <person name="Brem R."/>
            <person name="Arkin A.P."/>
            <person name="Skerker J.M."/>
        </authorList>
    </citation>
    <scope>NUCLEOTIDE SEQUENCE [LARGE SCALE GENOMIC DNA]</scope>
    <source>
        <strain evidence="4 6">NBRC 0880</strain>
    </source>
</reference>
<dbReference type="EMBL" id="LCTV02000015">
    <property type="protein sequence ID" value="PRQ70519.1"/>
    <property type="molecule type" value="Genomic_DNA"/>
</dbReference>
<evidence type="ECO:0000313" key="3">
    <source>
        <dbReference type="EMBL" id="CTR11046.1"/>
    </source>
</evidence>
<feature type="compositionally biased region" description="Pro residues" evidence="1">
    <location>
        <begin position="11"/>
        <end position="21"/>
    </location>
</feature>
<accession>A0A0K3CUT5</accession>
<protein>
    <submittedName>
        <fullName evidence="3">BY PROTMAP: gi|472581136|gb|EMS18885.1| pyridoxamine-phosphate oxidase [Rhodosporidium toruloides NP11] gi|647402782|emb|CDR48982.1| RHTO0S22e00584g1_1 [Rhodosporidium toruloides]</fullName>
    </submittedName>
</protein>
<evidence type="ECO:0000313" key="6">
    <source>
        <dbReference type="Proteomes" id="UP000239560"/>
    </source>
</evidence>
<dbReference type="AlphaFoldDB" id="A0A0K3CUT5"/>
<feature type="region of interest" description="Disordered" evidence="1">
    <location>
        <begin position="1"/>
        <end position="27"/>
    </location>
</feature>
<keyword evidence="2" id="KW-0472">Membrane</keyword>
<keyword evidence="5" id="KW-1185">Reference proteome</keyword>
<dbReference type="OMA" id="SERRYVS"/>
<evidence type="ECO:0000313" key="4">
    <source>
        <dbReference type="EMBL" id="PRQ70519.1"/>
    </source>
</evidence>
<dbReference type="Proteomes" id="UP000199069">
    <property type="component" value="Unassembled WGS sequence"/>
</dbReference>
<sequence length="146" mass="15901">MPFRGNAAPPRIVPPPVPPSQLPQHFAPTPLSRAGQIAAFALSAGIAVYGVLFYDYGEQEHCFMPVRRWVDQHTASFFTLTPSERRYVSFSSTGVPMASASPADPPAAPTPELPHGVKPDTHTPFEYFKEHPVAFGKGKGEAERMV</sequence>
<proteinExistence type="predicted"/>
<organism evidence="3 5">
    <name type="scientific">Rhodotorula toruloides</name>
    <name type="common">Yeast</name>
    <name type="synonym">Rhodosporidium toruloides</name>
    <dbReference type="NCBI Taxonomy" id="5286"/>
    <lineage>
        <taxon>Eukaryota</taxon>
        <taxon>Fungi</taxon>
        <taxon>Dikarya</taxon>
        <taxon>Basidiomycota</taxon>
        <taxon>Pucciniomycotina</taxon>
        <taxon>Microbotryomycetes</taxon>
        <taxon>Sporidiobolales</taxon>
        <taxon>Sporidiobolaceae</taxon>
        <taxon>Rhodotorula</taxon>
    </lineage>
</organism>
<reference evidence="3 5" key="1">
    <citation type="submission" date="2015-07" db="EMBL/GenBank/DDBJ databases">
        <authorList>
            <person name="Cajimat M.N.B."/>
            <person name="Milazzo M.L."/>
            <person name="Fulhorst C.F."/>
        </authorList>
    </citation>
    <scope>NUCLEOTIDE SEQUENCE [LARGE SCALE GENOMIC DNA]</scope>
    <source>
        <strain evidence="3">Single colony</strain>
    </source>
</reference>
<feature type="region of interest" description="Disordered" evidence="1">
    <location>
        <begin position="98"/>
        <end position="121"/>
    </location>
</feature>
<dbReference type="EMBL" id="CWKI01000015">
    <property type="protein sequence ID" value="CTR11046.1"/>
    <property type="molecule type" value="Genomic_DNA"/>
</dbReference>
<dbReference type="OrthoDB" id="192748at2759"/>
<keyword evidence="2" id="KW-0812">Transmembrane</keyword>
<evidence type="ECO:0000256" key="2">
    <source>
        <dbReference type="SAM" id="Phobius"/>
    </source>
</evidence>